<comment type="caution">
    <text evidence="1">The sequence shown here is derived from an EMBL/GenBank/DDBJ whole genome shotgun (WGS) entry which is preliminary data.</text>
</comment>
<feature type="non-terminal residue" evidence="1">
    <location>
        <position position="1"/>
    </location>
</feature>
<sequence>PHSEPIDTIAGLSSRIGETAGARSVIELRLSKEVEARILQQSMMQSVQISTGAVAQYDGNMPVRVRGIIKDRRAY</sequence>
<name>K2M6P4_9HYPH</name>
<dbReference type="EMBL" id="AMRM01000018">
    <property type="protein sequence ID" value="EKF17856.1"/>
    <property type="molecule type" value="Genomic_DNA"/>
</dbReference>
<reference evidence="1 2" key="1">
    <citation type="journal article" date="2012" name="J. Bacteriol.">
        <title>Genome Sequence of Nitratireductor pacificus Type Strain pht-3B.</title>
        <authorList>
            <person name="Lai Q."/>
            <person name="Li G."/>
            <person name="Shao Z."/>
        </authorList>
    </citation>
    <scope>NUCLEOTIDE SEQUENCE [LARGE SCALE GENOMIC DNA]</scope>
    <source>
        <strain evidence="2">pht-3B</strain>
    </source>
</reference>
<organism evidence="1 2">
    <name type="scientific">Nitratireductor pacificus pht-3B</name>
    <dbReference type="NCBI Taxonomy" id="391937"/>
    <lineage>
        <taxon>Bacteria</taxon>
        <taxon>Pseudomonadati</taxon>
        <taxon>Pseudomonadota</taxon>
        <taxon>Alphaproteobacteria</taxon>
        <taxon>Hyphomicrobiales</taxon>
        <taxon>Phyllobacteriaceae</taxon>
        <taxon>Nitratireductor</taxon>
    </lineage>
</organism>
<dbReference type="AlphaFoldDB" id="K2M6P4"/>
<proteinExistence type="predicted"/>
<keyword evidence="2" id="KW-1185">Reference proteome</keyword>
<accession>K2M6P4</accession>
<evidence type="ECO:0000313" key="2">
    <source>
        <dbReference type="Proteomes" id="UP000006786"/>
    </source>
</evidence>
<evidence type="ECO:0000313" key="1">
    <source>
        <dbReference type="EMBL" id="EKF17856.1"/>
    </source>
</evidence>
<protein>
    <submittedName>
        <fullName evidence="1">Uncharacterized protein</fullName>
    </submittedName>
</protein>
<gene>
    <name evidence="1" type="ORF">NA2_15349</name>
</gene>
<dbReference type="PATRIC" id="fig|391937.3.peg.3154"/>
<dbReference type="RefSeq" id="WP_008597942.1">
    <property type="nucleotide sequence ID" value="NZ_AMRM01000018.1"/>
</dbReference>
<dbReference type="Proteomes" id="UP000006786">
    <property type="component" value="Unassembled WGS sequence"/>
</dbReference>